<reference evidence="2 3" key="1">
    <citation type="submission" date="2018-10" db="EMBL/GenBank/DDBJ databases">
        <title>Falsibacillus sp. genome draft.</title>
        <authorList>
            <person name="Shi S."/>
        </authorList>
    </citation>
    <scope>NUCLEOTIDE SEQUENCE [LARGE SCALE GENOMIC DNA]</scope>
    <source>
        <strain evidence="2 3">GY 10110</strain>
    </source>
</reference>
<feature type="transmembrane region" description="Helical" evidence="1">
    <location>
        <begin position="25"/>
        <end position="42"/>
    </location>
</feature>
<organism evidence="2 3">
    <name type="scientific">Falsibacillus albus</name>
    <dbReference type="NCBI Taxonomy" id="2478915"/>
    <lineage>
        <taxon>Bacteria</taxon>
        <taxon>Bacillati</taxon>
        <taxon>Bacillota</taxon>
        <taxon>Bacilli</taxon>
        <taxon>Bacillales</taxon>
        <taxon>Bacillaceae</taxon>
        <taxon>Falsibacillus</taxon>
    </lineage>
</organism>
<evidence type="ECO:0000256" key="1">
    <source>
        <dbReference type="SAM" id="Phobius"/>
    </source>
</evidence>
<keyword evidence="1" id="KW-0472">Membrane</keyword>
<keyword evidence="1" id="KW-0812">Transmembrane</keyword>
<comment type="caution">
    <text evidence="2">The sequence shown here is derived from an EMBL/GenBank/DDBJ whole genome shotgun (WGS) entry which is preliminary data.</text>
</comment>
<evidence type="ECO:0000313" key="2">
    <source>
        <dbReference type="EMBL" id="RLQ93789.1"/>
    </source>
</evidence>
<dbReference type="RefSeq" id="WP_121681671.1">
    <property type="nucleotide sequence ID" value="NZ_RCVZ01000012.1"/>
</dbReference>
<dbReference type="NCBIfam" id="NF041644">
    <property type="entry name" value="CBO0543_fam"/>
    <property type="match status" value="1"/>
</dbReference>
<keyword evidence="3" id="KW-1185">Reference proteome</keyword>
<feature type="transmembrane region" description="Helical" evidence="1">
    <location>
        <begin position="63"/>
        <end position="82"/>
    </location>
</feature>
<evidence type="ECO:0000313" key="3">
    <source>
        <dbReference type="Proteomes" id="UP000276770"/>
    </source>
</evidence>
<gene>
    <name evidence="2" type="ORF">D9X91_16080</name>
</gene>
<protein>
    <submittedName>
        <fullName evidence="2">Uncharacterized protein</fullName>
    </submittedName>
</protein>
<keyword evidence="1" id="KW-1133">Transmembrane helix</keyword>
<feature type="transmembrane region" description="Helical" evidence="1">
    <location>
        <begin position="118"/>
        <end position="137"/>
    </location>
</feature>
<accession>A0A3L7JUK9</accession>
<feature type="transmembrane region" description="Helical" evidence="1">
    <location>
        <begin position="143"/>
        <end position="163"/>
    </location>
</feature>
<proteinExistence type="predicted"/>
<name>A0A3L7JUK9_9BACI</name>
<dbReference type="EMBL" id="RCVZ01000012">
    <property type="protein sequence ID" value="RLQ93789.1"/>
    <property type="molecule type" value="Genomic_DNA"/>
</dbReference>
<sequence length="179" mass="21352">MHLAILIWLAIQNIRKRTWKNIPRFFPSVLYVVIFNAGYYYLCNYKVLWEFKSPFLKTRTIKILHLFFIMPLLILSFLSTYPSNFLRQIVYVIKWVLASSLIEWIGSKFNAITFKNGWNCCWSTFIYLLMFIFSRMILKKPFVTLLLSGSTTAFLLTIFQIPLKVTRLPSFKKFFLLDD</sequence>
<dbReference type="Proteomes" id="UP000276770">
    <property type="component" value="Unassembled WGS sequence"/>
</dbReference>
<dbReference type="AlphaFoldDB" id="A0A3L7JUK9"/>
<dbReference type="InterPro" id="IPR048147">
    <property type="entry name" value="CBO0543-like"/>
</dbReference>